<keyword evidence="2" id="KW-1185">Reference proteome</keyword>
<dbReference type="Proteomes" id="UP000652761">
    <property type="component" value="Unassembled WGS sequence"/>
</dbReference>
<comment type="caution">
    <text evidence="1">The sequence shown here is derived from an EMBL/GenBank/DDBJ whole genome shotgun (WGS) entry which is preliminary data.</text>
</comment>
<dbReference type="AlphaFoldDB" id="A0A843XHG4"/>
<evidence type="ECO:0000313" key="2">
    <source>
        <dbReference type="Proteomes" id="UP000652761"/>
    </source>
</evidence>
<gene>
    <name evidence="1" type="ORF">Taro_051511</name>
</gene>
<organism evidence="1 2">
    <name type="scientific">Colocasia esculenta</name>
    <name type="common">Wild taro</name>
    <name type="synonym">Arum esculentum</name>
    <dbReference type="NCBI Taxonomy" id="4460"/>
    <lineage>
        <taxon>Eukaryota</taxon>
        <taxon>Viridiplantae</taxon>
        <taxon>Streptophyta</taxon>
        <taxon>Embryophyta</taxon>
        <taxon>Tracheophyta</taxon>
        <taxon>Spermatophyta</taxon>
        <taxon>Magnoliopsida</taxon>
        <taxon>Liliopsida</taxon>
        <taxon>Araceae</taxon>
        <taxon>Aroideae</taxon>
        <taxon>Colocasieae</taxon>
        <taxon>Colocasia</taxon>
    </lineage>
</organism>
<evidence type="ECO:0000313" key="1">
    <source>
        <dbReference type="EMBL" id="MQM18517.1"/>
    </source>
</evidence>
<accession>A0A843XHG4</accession>
<protein>
    <submittedName>
        <fullName evidence="1">Uncharacterized protein</fullName>
    </submittedName>
</protein>
<proteinExistence type="predicted"/>
<sequence length="126" mass="13504">MDPIFTMAAPNLLAHTPHHPRRQSLVGAQDPQIAHQLDLVVGVVQVGRCQDVERDGGTRRRAVLEGAPLLQEHGESGVHGRVLLVGGVEGVETADDEGAVDGAEGVERAFYPFSIRTTTQTSFLIC</sequence>
<name>A0A843XHG4_COLES</name>
<dbReference type="EMBL" id="NMUH01008248">
    <property type="protein sequence ID" value="MQM18517.1"/>
    <property type="molecule type" value="Genomic_DNA"/>
</dbReference>
<reference evidence="1" key="1">
    <citation type="submission" date="2017-07" db="EMBL/GenBank/DDBJ databases">
        <title>Taro Niue Genome Assembly and Annotation.</title>
        <authorList>
            <person name="Atibalentja N."/>
            <person name="Keating K."/>
            <person name="Fields C.J."/>
        </authorList>
    </citation>
    <scope>NUCLEOTIDE SEQUENCE</scope>
    <source>
        <strain evidence="1">Niue_2</strain>
        <tissue evidence="1">Leaf</tissue>
    </source>
</reference>